<evidence type="ECO:0000259" key="1">
    <source>
        <dbReference type="Pfam" id="PF13320"/>
    </source>
</evidence>
<sequence length="560" mass="63137">MTSYEFLLTDSLEKVLPDRRPEELSTGVPVLLKNQKWSFQLAYTCQNDDFGETSTTFCLRCTGTARAALRLFQVELVPCDYPCHGTWDDNYLTTRPGLLPDLLRPAEWDETFKAVPAQWRSLWLTLDASLLEPGCAAMELELVDPDGCQLAVFSLSVQILQQALPPQTLLQTQWFHADCLADYYRVPVFSEEHWRILDHFMASAAEHGINMLLTPVFTPPLDTVRGGERTTVQLVDVLLADGQWSFGFDRLRRWVNMARSHGITEIEVAHLFTQWGAEFAPKIMVHTSSGLEKRFGWHTPAVGGEYTRFLRAFLPALKQELDDLVGLAHVWFHISDEPHDKEKATYAAAKATVADLLEGCHVIDALSSYDIYQEGIVEKPVVCNDCIQTFVDHGVTGLWTYYCTVQAVAVPNRFIAMPSARNRILGALLYGYDLEGFLHWGFNFYNSQRSVRHIDPFRVTDAGEAFPSGDAFLVYPGPDGTAWGSIRGEVLKEALQDLRLLRLCESRIGRRRTVDLLRAVGGEMSFTHYPRDKAFFSRLWTAVLALPEVAGTSDNAEKSD</sequence>
<comment type="caution">
    <text evidence="2">The sequence shown here is derived from an EMBL/GenBank/DDBJ whole genome shotgun (WGS) entry which is preliminary data.</text>
</comment>
<dbReference type="Proteomes" id="UP001477672">
    <property type="component" value="Unassembled WGS sequence"/>
</dbReference>
<evidence type="ECO:0000313" key="2">
    <source>
        <dbReference type="EMBL" id="MEQ2521202.1"/>
    </source>
</evidence>
<name>A0ABV1GH72_9FIRM</name>
<proteinExistence type="predicted"/>
<evidence type="ECO:0000313" key="3">
    <source>
        <dbReference type="Proteomes" id="UP001477672"/>
    </source>
</evidence>
<dbReference type="Pfam" id="PF13320">
    <property type="entry name" value="GH123_cat"/>
    <property type="match status" value="1"/>
</dbReference>
<dbReference type="EMBL" id="JBBMFA010000103">
    <property type="protein sequence ID" value="MEQ2521202.1"/>
    <property type="molecule type" value="Genomic_DNA"/>
</dbReference>
<organism evidence="2 3">
    <name type="scientific">Ruthenibacterium intestinale</name>
    <dbReference type="NCBI Taxonomy" id="3133163"/>
    <lineage>
        <taxon>Bacteria</taxon>
        <taxon>Bacillati</taxon>
        <taxon>Bacillota</taxon>
        <taxon>Clostridia</taxon>
        <taxon>Eubacteriales</taxon>
        <taxon>Oscillospiraceae</taxon>
        <taxon>Ruthenibacterium</taxon>
    </lineage>
</organism>
<dbReference type="InterPro" id="IPR025150">
    <property type="entry name" value="GH123_cat"/>
</dbReference>
<keyword evidence="3" id="KW-1185">Reference proteome</keyword>
<feature type="domain" description="Glycoside hydrolase 123 catalytic" evidence="1">
    <location>
        <begin position="174"/>
        <end position="504"/>
    </location>
</feature>
<dbReference type="RefSeq" id="WP_349216716.1">
    <property type="nucleotide sequence ID" value="NZ_JBBMFA010000103.1"/>
</dbReference>
<protein>
    <submittedName>
        <fullName evidence="2">DUF4091 domain-containing protein</fullName>
    </submittedName>
</protein>
<reference evidence="2 3" key="1">
    <citation type="submission" date="2024-03" db="EMBL/GenBank/DDBJ databases">
        <title>Human intestinal bacterial collection.</title>
        <authorList>
            <person name="Pauvert C."/>
            <person name="Hitch T.C.A."/>
            <person name="Clavel T."/>
        </authorList>
    </citation>
    <scope>NUCLEOTIDE SEQUENCE [LARGE SCALE GENOMIC DNA]</scope>
    <source>
        <strain evidence="2 3">CLA-JM-H11</strain>
    </source>
</reference>
<gene>
    <name evidence="2" type="ORF">WMO24_12290</name>
</gene>
<accession>A0ABV1GH72</accession>